<dbReference type="EMBL" id="CAJNNV010012104">
    <property type="protein sequence ID" value="CAE8600384.1"/>
    <property type="molecule type" value="Genomic_DNA"/>
</dbReference>
<dbReference type="SUPFAM" id="SSF47473">
    <property type="entry name" value="EF-hand"/>
    <property type="match status" value="1"/>
</dbReference>
<evidence type="ECO:0000259" key="1">
    <source>
        <dbReference type="PROSITE" id="PS50222"/>
    </source>
</evidence>
<accession>A0A813ERK6</accession>
<organism evidence="2 3">
    <name type="scientific">Polarella glacialis</name>
    <name type="common">Dinoflagellate</name>
    <dbReference type="NCBI Taxonomy" id="89957"/>
    <lineage>
        <taxon>Eukaryota</taxon>
        <taxon>Sar</taxon>
        <taxon>Alveolata</taxon>
        <taxon>Dinophyceae</taxon>
        <taxon>Suessiales</taxon>
        <taxon>Suessiaceae</taxon>
        <taxon>Polarella</taxon>
    </lineage>
</organism>
<dbReference type="OrthoDB" id="435940at2759"/>
<protein>
    <recommendedName>
        <fullName evidence="1">EF-hand domain-containing protein</fullName>
    </recommendedName>
</protein>
<dbReference type="InterPro" id="IPR002048">
    <property type="entry name" value="EF_hand_dom"/>
</dbReference>
<proteinExistence type="predicted"/>
<sequence length="197" mass="23305">EGVGAEMKPPPGPPPELYRDSVMLLCRSLLGKVKYTDEQRPDPDRLQRSCLSEAPEFDSVLGDRRKINGTFREFVVYHDDQVYPEFIVVYQREFFHERFQRIFFEMVDRCRRHQFHGPTADEEKVLKSLWEHYSMPHKGKIDKWQLLDLLKAIDQPPQNETDDLDATFQEINTSRSGRIDWKEFLTEVIDRVGFNAK</sequence>
<dbReference type="Proteomes" id="UP000654075">
    <property type="component" value="Unassembled WGS sequence"/>
</dbReference>
<dbReference type="InterPro" id="IPR011992">
    <property type="entry name" value="EF-hand-dom_pair"/>
</dbReference>
<dbReference type="Gene3D" id="3.90.228.10">
    <property type="match status" value="1"/>
</dbReference>
<evidence type="ECO:0000313" key="3">
    <source>
        <dbReference type="Proteomes" id="UP000654075"/>
    </source>
</evidence>
<name>A0A813ERK6_POLGL</name>
<dbReference type="AlphaFoldDB" id="A0A813ERK6"/>
<reference evidence="2" key="1">
    <citation type="submission" date="2021-02" db="EMBL/GenBank/DDBJ databases">
        <authorList>
            <person name="Dougan E. K."/>
            <person name="Rhodes N."/>
            <person name="Thang M."/>
            <person name="Chan C."/>
        </authorList>
    </citation>
    <scope>NUCLEOTIDE SEQUENCE</scope>
</reference>
<comment type="caution">
    <text evidence="2">The sequence shown here is derived from an EMBL/GenBank/DDBJ whole genome shotgun (WGS) entry which is preliminary data.</text>
</comment>
<gene>
    <name evidence="2" type="ORF">PGLA1383_LOCUS18714</name>
</gene>
<keyword evidence="3" id="KW-1185">Reference proteome</keyword>
<dbReference type="PROSITE" id="PS50222">
    <property type="entry name" value="EF_HAND_2"/>
    <property type="match status" value="1"/>
</dbReference>
<feature type="non-terminal residue" evidence="2">
    <location>
        <position position="1"/>
    </location>
</feature>
<dbReference type="SUPFAM" id="SSF56399">
    <property type="entry name" value="ADP-ribosylation"/>
    <property type="match status" value="1"/>
</dbReference>
<evidence type="ECO:0000313" key="2">
    <source>
        <dbReference type="EMBL" id="CAE8600384.1"/>
    </source>
</evidence>
<dbReference type="GO" id="GO:0005509">
    <property type="term" value="F:calcium ion binding"/>
    <property type="evidence" value="ECO:0007669"/>
    <property type="project" value="InterPro"/>
</dbReference>
<dbReference type="Gene3D" id="1.10.238.10">
    <property type="entry name" value="EF-hand"/>
    <property type="match status" value="1"/>
</dbReference>
<feature type="domain" description="EF-hand" evidence="1">
    <location>
        <begin position="159"/>
        <end position="194"/>
    </location>
</feature>